<dbReference type="OrthoDB" id="248651at2"/>
<dbReference type="Pfam" id="PF13557">
    <property type="entry name" value="Phenol_MetA_deg"/>
    <property type="match status" value="1"/>
</dbReference>
<keyword evidence="1" id="KW-0732">Signal</keyword>
<protein>
    <recommendedName>
        <fullName evidence="4">Transporter</fullName>
    </recommendedName>
</protein>
<dbReference type="Proteomes" id="UP000001369">
    <property type="component" value="Chromosome"/>
</dbReference>
<dbReference type="eggNOG" id="ENOG502ZBC4">
    <property type="taxonomic scope" value="Bacteria"/>
</dbReference>
<evidence type="ECO:0000313" key="3">
    <source>
        <dbReference type="Proteomes" id="UP000001369"/>
    </source>
</evidence>
<evidence type="ECO:0000256" key="1">
    <source>
        <dbReference type="SAM" id="SignalP"/>
    </source>
</evidence>
<dbReference type="RefSeq" id="WP_012674501.1">
    <property type="nucleotide sequence ID" value="NC_012438.1"/>
</dbReference>
<evidence type="ECO:0008006" key="4">
    <source>
        <dbReference type="Google" id="ProtNLM"/>
    </source>
</evidence>
<reference evidence="2 3" key="1">
    <citation type="journal article" date="2009" name="J. Bacteriol.">
        <title>Complete and draft genome sequences of six members of the Aquificales.</title>
        <authorList>
            <person name="Reysenbach A.L."/>
            <person name="Hamamura N."/>
            <person name="Podar M."/>
            <person name="Griffiths E."/>
            <person name="Ferreira S."/>
            <person name="Hochstein R."/>
            <person name="Heidelberg J."/>
            <person name="Johnson J."/>
            <person name="Mead D."/>
            <person name="Pohorille A."/>
            <person name="Sarmiento M."/>
            <person name="Schweighofer K."/>
            <person name="Seshadri R."/>
            <person name="Voytek M.A."/>
        </authorList>
    </citation>
    <scope>NUCLEOTIDE SEQUENCE [LARGE SCALE GENOMIC DNA]</scope>
    <source>
        <strain evidence="3">Az-Fu1 / DSM 15241 / OCM 825</strain>
    </source>
</reference>
<feature type="signal peptide" evidence="1">
    <location>
        <begin position="1"/>
        <end position="19"/>
    </location>
</feature>
<dbReference type="InterPro" id="IPR025737">
    <property type="entry name" value="FApF"/>
</dbReference>
<evidence type="ECO:0000313" key="2">
    <source>
        <dbReference type="EMBL" id="ACN99183.1"/>
    </source>
</evidence>
<name>C1DUD9_SULAA</name>
<feature type="chain" id="PRO_5002908740" description="Transporter" evidence="1">
    <location>
        <begin position="20"/>
        <end position="342"/>
    </location>
</feature>
<keyword evidence="3" id="KW-1185">Reference proteome</keyword>
<dbReference type="AlphaFoldDB" id="C1DUD9"/>
<sequence>MNKKVLAGIISLIPISVFAHHGVASLGAAGLEGPGAPLETSSSATLPEGSWLFYGKLDYVKWKKYSWSEFPDQKDEYYFWTYGIGYGVKPYLSAYMFIPYYTKKEIKAGGQYNFTSSGFADISFMAVLGYKYDKGFKLVPKKESLDDMMDWHFTTYFGFSIPTGDYNGSAVDKVRNDFEADMATGFGKPYIRIGQTATKQFVSNPRFTILFDTNYIKFFEKTYSYKNPDGSNKKYKYGDEFRFNTALTYRVLTIPERKLRLDTSIEATYQYNQRDKEDGIKAEGSGGKILYGVLGGRLYYKNTSLGIGVKLPVWKRLNEESTQQGGEGKENYRLIITFSALF</sequence>
<dbReference type="HOGENOM" id="CLU_811155_0_0_0"/>
<dbReference type="KEGG" id="saf:SULAZ_0741"/>
<proteinExistence type="predicted"/>
<dbReference type="EMBL" id="CP001229">
    <property type="protein sequence ID" value="ACN99183.1"/>
    <property type="molecule type" value="Genomic_DNA"/>
</dbReference>
<accession>C1DUD9</accession>
<dbReference type="STRING" id="204536.SULAZ_0741"/>
<organism evidence="2 3">
    <name type="scientific">Sulfurihydrogenibium azorense (strain DSM 15241 / OCM 825 / Az-Fu1)</name>
    <dbReference type="NCBI Taxonomy" id="204536"/>
    <lineage>
        <taxon>Bacteria</taxon>
        <taxon>Pseudomonadati</taxon>
        <taxon>Aquificota</taxon>
        <taxon>Aquificia</taxon>
        <taxon>Aquificales</taxon>
        <taxon>Hydrogenothermaceae</taxon>
        <taxon>Sulfurihydrogenibium</taxon>
    </lineage>
</organism>
<gene>
    <name evidence="2" type="ordered locus">SULAZ_0741</name>
</gene>